<dbReference type="GO" id="GO:0005525">
    <property type="term" value="F:GTP binding"/>
    <property type="evidence" value="ECO:0007669"/>
    <property type="project" value="InterPro"/>
</dbReference>
<proteinExistence type="inferred from homology"/>
<dbReference type="SUPFAM" id="SSF52540">
    <property type="entry name" value="P-loop containing nucleoside triphosphate hydrolases"/>
    <property type="match status" value="1"/>
</dbReference>
<evidence type="ECO:0000259" key="2">
    <source>
        <dbReference type="PROSITE" id="PS51716"/>
    </source>
</evidence>
<dbReference type="InterPro" id="IPR027417">
    <property type="entry name" value="P-loop_NTPase"/>
</dbReference>
<keyword evidence="3" id="KW-1185">Reference proteome</keyword>
<dbReference type="PANTHER" id="PTHR14143">
    <property type="entry name" value="INTERFERON-INDUCIBLE GTPASE FAMILY MEMBER"/>
    <property type="match status" value="1"/>
</dbReference>
<name>A0A914Z2N0_9BILA</name>
<dbReference type="Gene3D" id="3.40.50.300">
    <property type="entry name" value="P-loop containing nucleotide triphosphate hydrolases"/>
    <property type="match status" value="1"/>
</dbReference>
<dbReference type="AlphaFoldDB" id="A0A914Z2N0"/>
<protein>
    <submittedName>
        <fullName evidence="4">IRG-type G domain-containing protein</fullName>
    </submittedName>
</protein>
<evidence type="ECO:0000313" key="4">
    <source>
        <dbReference type="WBParaSite" id="PSU_v2.g6146.t1"/>
    </source>
</evidence>
<dbReference type="InterPro" id="IPR030385">
    <property type="entry name" value="G_IRG_dom"/>
</dbReference>
<evidence type="ECO:0000313" key="3">
    <source>
        <dbReference type="Proteomes" id="UP000887577"/>
    </source>
</evidence>
<feature type="domain" description="IRG-type G" evidence="2">
    <location>
        <begin position="1"/>
        <end position="146"/>
    </location>
</feature>
<organism evidence="3 4">
    <name type="scientific">Panagrolaimus superbus</name>
    <dbReference type="NCBI Taxonomy" id="310955"/>
    <lineage>
        <taxon>Eukaryota</taxon>
        <taxon>Metazoa</taxon>
        <taxon>Ecdysozoa</taxon>
        <taxon>Nematoda</taxon>
        <taxon>Chromadorea</taxon>
        <taxon>Rhabditida</taxon>
        <taxon>Tylenchina</taxon>
        <taxon>Panagrolaimomorpha</taxon>
        <taxon>Panagrolaimoidea</taxon>
        <taxon>Panagrolaimidae</taxon>
        <taxon>Panagrolaimus</taxon>
    </lineage>
</organism>
<dbReference type="GO" id="GO:0016020">
    <property type="term" value="C:membrane"/>
    <property type="evidence" value="ECO:0007669"/>
    <property type="project" value="InterPro"/>
</dbReference>
<reference evidence="4" key="1">
    <citation type="submission" date="2022-11" db="UniProtKB">
        <authorList>
            <consortium name="WormBaseParasite"/>
        </authorList>
    </citation>
    <scope>IDENTIFICATION</scope>
</reference>
<accession>A0A914Z2N0</accession>
<dbReference type="PROSITE" id="PS51716">
    <property type="entry name" value="G_IRG"/>
    <property type="match status" value="1"/>
</dbReference>
<dbReference type="Pfam" id="PF05049">
    <property type="entry name" value="IIGP"/>
    <property type="match status" value="1"/>
</dbReference>
<comment type="similarity">
    <text evidence="1">Belongs to the TRAFAC class dynamin-like GTPase superfamily. IRG family.</text>
</comment>
<dbReference type="InterPro" id="IPR007743">
    <property type="entry name" value="Immunity-related_GTPase-like"/>
</dbReference>
<dbReference type="PANTHER" id="PTHR14143:SF1">
    <property type="entry name" value="IRG-TYPE G DOMAIN-CONTAINING PROTEIN"/>
    <property type="match status" value="1"/>
</dbReference>
<dbReference type="Proteomes" id="UP000887577">
    <property type="component" value="Unplaced"/>
</dbReference>
<dbReference type="WBParaSite" id="PSU_v2.g6146.t1">
    <property type="protein sequence ID" value="PSU_v2.g6146.t1"/>
    <property type="gene ID" value="PSU_v2.g6146"/>
</dbReference>
<evidence type="ECO:0000256" key="1">
    <source>
        <dbReference type="ARBA" id="ARBA00005429"/>
    </source>
</evidence>
<sequence>MNECKNITVNLYDVPGSGTLTHDAKNYYQEKHLCAFDCLFILVQETFCKEEIEIAKEALKHNQTIAFIHSKCDIFLTNKKKQKLIKKIDQKAVDDCLNELKLNYITEIRKSKILKLQKIPCFYVNSFNLYDLKNDIISEPNVKYQEKELIEFMTSEVKYSRNIIT</sequence>